<feature type="transmembrane region" description="Helical" evidence="1">
    <location>
        <begin position="45"/>
        <end position="65"/>
    </location>
</feature>
<keyword evidence="1" id="KW-1133">Transmembrane helix</keyword>
<dbReference type="Proteomes" id="UP000255140">
    <property type="component" value="Unassembled WGS sequence"/>
</dbReference>
<organism evidence="2 3">
    <name type="scientific">Streptococcus agalactiae</name>
    <dbReference type="NCBI Taxonomy" id="1311"/>
    <lineage>
        <taxon>Bacteria</taxon>
        <taxon>Bacillati</taxon>
        <taxon>Bacillota</taxon>
        <taxon>Bacilli</taxon>
        <taxon>Lactobacillales</taxon>
        <taxon>Streptococcaceae</taxon>
        <taxon>Streptococcus</taxon>
    </lineage>
</organism>
<accession>A0AB74H3J2</accession>
<name>A0AB74H3J2_STRAG</name>
<sequence>MEKVSDALIASTFQKVKDVEIFSLKAYMERTRGVETSTQGILMDVFVNLPFFILNLIVGFFFYYLTIF</sequence>
<dbReference type="EMBL" id="UHEW01000005">
    <property type="protein sequence ID" value="SUN27720.1"/>
    <property type="molecule type" value="Genomic_DNA"/>
</dbReference>
<protein>
    <submittedName>
        <fullName evidence="2">Membrane protein</fullName>
    </submittedName>
</protein>
<proteinExistence type="predicted"/>
<keyword evidence="1" id="KW-0472">Membrane</keyword>
<evidence type="ECO:0000313" key="3">
    <source>
        <dbReference type="Proteomes" id="UP000255140"/>
    </source>
</evidence>
<reference evidence="2 3" key="1">
    <citation type="submission" date="2018-06" db="EMBL/GenBank/DDBJ databases">
        <authorList>
            <consortium name="Pathogen Informatics"/>
            <person name="Doyle S."/>
        </authorList>
    </citation>
    <scope>NUCLEOTIDE SEQUENCE [LARGE SCALE GENOMIC DNA]</scope>
    <source>
        <strain evidence="2 3">NCTC9828</strain>
    </source>
</reference>
<gene>
    <name evidence="2" type="ORF">NCTC9828_00475</name>
</gene>
<comment type="caution">
    <text evidence="2">The sequence shown here is derived from an EMBL/GenBank/DDBJ whole genome shotgun (WGS) entry which is preliminary data.</text>
</comment>
<evidence type="ECO:0000256" key="1">
    <source>
        <dbReference type="SAM" id="Phobius"/>
    </source>
</evidence>
<dbReference type="AlphaFoldDB" id="A0AB74H3J2"/>
<keyword evidence="1" id="KW-0812">Transmembrane</keyword>
<evidence type="ECO:0000313" key="2">
    <source>
        <dbReference type="EMBL" id="SUN27720.1"/>
    </source>
</evidence>